<keyword evidence="6" id="KW-0547">Nucleotide-binding</keyword>
<dbReference type="Pfam" id="PF01467">
    <property type="entry name" value="CTP_transf_like"/>
    <property type="match status" value="1"/>
</dbReference>
<dbReference type="GO" id="GO:0005524">
    <property type="term" value="F:ATP binding"/>
    <property type="evidence" value="ECO:0007669"/>
    <property type="project" value="UniProtKB-KW"/>
</dbReference>
<proteinExistence type="inferred from homology"/>
<evidence type="ECO:0000256" key="2">
    <source>
        <dbReference type="ARBA" id="ARBA00013868"/>
    </source>
</evidence>
<dbReference type="CDD" id="cd02163">
    <property type="entry name" value="PPAT"/>
    <property type="match status" value="1"/>
</dbReference>
<evidence type="ECO:0000256" key="1">
    <source>
        <dbReference type="ARBA" id="ARBA00012392"/>
    </source>
</evidence>
<protein>
    <recommendedName>
        <fullName evidence="2">Phosphopantetheine adenylyltransferase</fullName>
        <ecNumber evidence="1">2.7.7.3</ecNumber>
    </recommendedName>
</protein>
<dbReference type="NCBIfam" id="TIGR00125">
    <property type="entry name" value="cyt_tran_rel"/>
    <property type="match status" value="1"/>
</dbReference>
<dbReference type="PRINTS" id="PR01020">
    <property type="entry name" value="LPSBIOSNTHSS"/>
</dbReference>
<dbReference type="NCBIfam" id="TIGR01510">
    <property type="entry name" value="coaD_prev_kdtB"/>
    <property type="match status" value="1"/>
</dbReference>
<dbReference type="HAMAP" id="MF_00151">
    <property type="entry name" value="PPAT_bact"/>
    <property type="match status" value="1"/>
</dbReference>
<evidence type="ECO:0000256" key="8">
    <source>
        <dbReference type="ARBA" id="ARBA00022842"/>
    </source>
</evidence>
<dbReference type="InterPro" id="IPR014729">
    <property type="entry name" value="Rossmann-like_a/b/a_fold"/>
</dbReference>
<evidence type="ECO:0000313" key="12">
    <source>
        <dbReference type="EMBL" id="GER94570.1"/>
    </source>
</evidence>
<comment type="catalytic activity">
    <reaction evidence="10">
        <text>(R)-4'-phosphopantetheine + ATP + H(+) = 3'-dephospho-CoA + diphosphate</text>
        <dbReference type="Rhea" id="RHEA:19801"/>
        <dbReference type="ChEBI" id="CHEBI:15378"/>
        <dbReference type="ChEBI" id="CHEBI:30616"/>
        <dbReference type="ChEBI" id="CHEBI:33019"/>
        <dbReference type="ChEBI" id="CHEBI:57328"/>
        <dbReference type="ChEBI" id="CHEBI:61723"/>
        <dbReference type="EC" id="2.7.7.3"/>
    </reaction>
</comment>
<evidence type="ECO:0000256" key="6">
    <source>
        <dbReference type="ARBA" id="ARBA00022741"/>
    </source>
</evidence>
<keyword evidence="5 12" id="KW-0548">Nucleotidyltransferase</keyword>
<keyword evidence="8" id="KW-0460">Magnesium</keyword>
<comment type="caution">
    <text evidence="12">The sequence shown here is derived from an EMBL/GenBank/DDBJ whole genome shotgun (WGS) entry which is preliminary data.</text>
</comment>
<evidence type="ECO:0000256" key="3">
    <source>
        <dbReference type="ARBA" id="ARBA00022490"/>
    </source>
</evidence>
<keyword evidence="4 12" id="KW-0808">Transferase</keyword>
<dbReference type="EMBL" id="BLAB01000001">
    <property type="protein sequence ID" value="GER94570.1"/>
    <property type="molecule type" value="Genomic_DNA"/>
</dbReference>
<dbReference type="Gene3D" id="3.40.50.620">
    <property type="entry name" value="HUPs"/>
    <property type="match status" value="1"/>
</dbReference>
<dbReference type="GO" id="GO:0004595">
    <property type="term" value="F:pantetheine-phosphate adenylyltransferase activity"/>
    <property type="evidence" value="ECO:0007669"/>
    <property type="project" value="UniProtKB-EC"/>
</dbReference>
<sequence>MRLGIYPGTFDPITNGHLDLIERGLRIFDEIIIAVAPNPKKQPFFTLEERLNLIREAVKDCKNVRIEAFNGLLVDYVKNRKGVAIIRGLRAVSDFEYELQMALMNRRLDMNIETVFMMPSEEFSFLTSTIVKEVASFGGSVRGLVPDVVEKALKEKFKVIEDIVE</sequence>
<gene>
    <name evidence="12" type="ORF">A45J_2334</name>
</gene>
<evidence type="ECO:0000259" key="11">
    <source>
        <dbReference type="Pfam" id="PF01467"/>
    </source>
</evidence>
<dbReference type="PANTHER" id="PTHR21342">
    <property type="entry name" value="PHOSPHOPANTETHEINE ADENYLYLTRANSFERASE"/>
    <property type="match status" value="1"/>
</dbReference>
<feature type="domain" description="Cytidyltransferase-like" evidence="11">
    <location>
        <begin position="5"/>
        <end position="133"/>
    </location>
</feature>
<dbReference type="AlphaFoldDB" id="A0A5J4L6Q0"/>
<dbReference type="InterPro" id="IPR004821">
    <property type="entry name" value="Cyt_trans-like"/>
</dbReference>
<evidence type="ECO:0000256" key="10">
    <source>
        <dbReference type="ARBA" id="ARBA00029346"/>
    </source>
</evidence>
<dbReference type="EC" id="2.7.7.3" evidence="1"/>
<reference evidence="12" key="1">
    <citation type="submission" date="2019-10" db="EMBL/GenBank/DDBJ databases">
        <title>Metagenomic sequencing of thiosulfate-disproportionating enrichment culture.</title>
        <authorList>
            <person name="Umezawa K."/>
            <person name="Kojima H."/>
            <person name="Fukui M."/>
        </authorList>
    </citation>
    <scope>NUCLEOTIDE SEQUENCE</scope>
    <source>
        <strain evidence="12">45J</strain>
    </source>
</reference>
<dbReference type="PANTHER" id="PTHR21342:SF1">
    <property type="entry name" value="PHOSPHOPANTETHEINE ADENYLYLTRANSFERASE"/>
    <property type="match status" value="1"/>
</dbReference>
<organism evidence="12">
    <name type="scientific">hot springs metagenome</name>
    <dbReference type="NCBI Taxonomy" id="433727"/>
    <lineage>
        <taxon>unclassified sequences</taxon>
        <taxon>metagenomes</taxon>
        <taxon>ecological metagenomes</taxon>
    </lineage>
</organism>
<keyword evidence="9" id="KW-0173">Coenzyme A biosynthesis</keyword>
<evidence type="ECO:0000256" key="9">
    <source>
        <dbReference type="ARBA" id="ARBA00022993"/>
    </source>
</evidence>
<dbReference type="FunFam" id="3.40.50.620:FF:000012">
    <property type="entry name" value="Phosphopantetheine adenylyltransferase"/>
    <property type="match status" value="1"/>
</dbReference>
<dbReference type="GO" id="GO:0015937">
    <property type="term" value="P:coenzyme A biosynthetic process"/>
    <property type="evidence" value="ECO:0007669"/>
    <property type="project" value="UniProtKB-KW"/>
</dbReference>
<evidence type="ECO:0000256" key="4">
    <source>
        <dbReference type="ARBA" id="ARBA00022679"/>
    </source>
</evidence>
<dbReference type="SUPFAM" id="SSF52374">
    <property type="entry name" value="Nucleotidylyl transferase"/>
    <property type="match status" value="1"/>
</dbReference>
<name>A0A5J4L6Q0_9ZZZZ</name>
<keyword evidence="3" id="KW-0963">Cytoplasm</keyword>
<keyword evidence="7" id="KW-0067">ATP-binding</keyword>
<accession>A0A5J4L6Q0</accession>
<evidence type="ECO:0000256" key="7">
    <source>
        <dbReference type="ARBA" id="ARBA00022840"/>
    </source>
</evidence>
<evidence type="ECO:0000256" key="5">
    <source>
        <dbReference type="ARBA" id="ARBA00022695"/>
    </source>
</evidence>
<dbReference type="InterPro" id="IPR001980">
    <property type="entry name" value="PPAT"/>
</dbReference>